<accession>A0ABW3PLG7</accession>
<name>A0ABW3PLG7_9LACO</name>
<feature type="transmembrane region" description="Helical" evidence="1">
    <location>
        <begin position="20"/>
        <end position="38"/>
    </location>
</feature>
<evidence type="ECO:0000256" key="1">
    <source>
        <dbReference type="SAM" id="Phobius"/>
    </source>
</evidence>
<dbReference type="EMBL" id="JBHTLH010000019">
    <property type="protein sequence ID" value="MFD1125218.1"/>
    <property type="molecule type" value="Genomic_DNA"/>
</dbReference>
<keyword evidence="1" id="KW-1133">Transmembrane helix</keyword>
<sequence>MEITGHDSNVQIVKDFSSSLISSFSGDMFSFALGLMLLNATGLSLSFGLSMIIMPVVNLAGLIPIGNLIDSHRHKPLLLVNLGIRLTALVIYALTINLFHGVGKIIPTIIFLLINYATVSHGQR</sequence>
<protein>
    <submittedName>
        <fullName evidence="2">MFS transporter</fullName>
    </submittedName>
</protein>
<comment type="caution">
    <text evidence="2">The sequence shown here is derived from an EMBL/GenBank/DDBJ whole genome shotgun (WGS) entry which is preliminary data.</text>
</comment>
<proteinExistence type="predicted"/>
<gene>
    <name evidence="2" type="ORF">ACFQ22_07610</name>
</gene>
<dbReference type="RefSeq" id="WP_225419068.1">
    <property type="nucleotide sequence ID" value="NZ_JBHTLH010000019.1"/>
</dbReference>
<organism evidence="2 3">
    <name type="scientific">Lentilactobacillus raoultii</name>
    <dbReference type="NCBI Taxonomy" id="1987503"/>
    <lineage>
        <taxon>Bacteria</taxon>
        <taxon>Bacillati</taxon>
        <taxon>Bacillota</taxon>
        <taxon>Bacilli</taxon>
        <taxon>Lactobacillales</taxon>
        <taxon>Lactobacillaceae</taxon>
        <taxon>Lentilactobacillus</taxon>
    </lineage>
</organism>
<keyword evidence="3" id="KW-1185">Reference proteome</keyword>
<evidence type="ECO:0000313" key="3">
    <source>
        <dbReference type="Proteomes" id="UP001597156"/>
    </source>
</evidence>
<evidence type="ECO:0000313" key="2">
    <source>
        <dbReference type="EMBL" id="MFD1125218.1"/>
    </source>
</evidence>
<reference evidence="3" key="1">
    <citation type="journal article" date="2019" name="Int. J. Syst. Evol. Microbiol.">
        <title>The Global Catalogue of Microorganisms (GCM) 10K type strain sequencing project: providing services to taxonomists for standard genome sequencing and annotation.</title>
        <authorList>
            <consortium name="The Broad Institute Genomics Platform"/>
            <consortium name="The Broad Institute Genome Sequencing Center for Infectious Disease"/>
            <person name="Wu L."/>
            <person name="Ma J."/>
        </authorList>
    </citation>
    <scope>NUCLEOTIDE SEQUENCE [LARGE SCALE GENOMIC DNA]</scope>
    <source>
        <strain evidence="3">CCUG 71848</strain>
    </source>
</reference>
<dbReference type="Proteomes" id="UP001597156">
    <property type="component" value="Unassembled WGS sequence"/>
</dbReference>
<feature type="transmembrane region" description="Helical" evidence="1">
    <location>
        <begin position="44"/>
        <end position="65"/>
    </location>
</feature>
<keyword evidence="1" id="KW-0472">Membrane</keyword>
<keyword evidence="1" id="KW-0812">Transmembrane</keyword>